<dbReference type="InterPro" id="IPR001509">
    <property type="entry name" value="Epimerase_deHydtase"/>
</dbReference>
<dbReference type="PANTHER" id="PTHR43000">
    <property type="entry name" value="DTDP-D-GLUCOSE 4,6-DEHYDRATASE-RELATED"/>
    <property type="match status" value="1"/>
</dbReference>
<comment type="similarity">
    <text evidence="1">Belongs to the NAD(P)-dependent epimerase/dehydratase family.</text>
</comment>
<dbReference type="CDD" id="cd05256">
    <property type="entry name" value="UDP_AE_SDR_e"/>
    <property type="match status" value="1"/>
</dbReference>
<evidence type="ECO:0000313" key="3">
    <source>
        <dbReference type="EMBL" id="KKQ18775.1"/>
    </source>
</evidence>
<dbReference type="PATRIC" id="fig|1618331.3.peg.200"/>
<dbReference type="SUPFAM" id="SSF51735">
    <property type="entry name" value="NAD(P)-binding Rossmann-fold domains"/>
    <property type="match status" value="1"/>
</dbReference>
<name>A0A0G0FYA0_9BACT</name>
<proteinExistence type="inferred from homology"/>
<dbReference type="Gene3D" id="3.90.25.10">
    <property type="entry name" value="UDP-galactose 4-epimerase, domain 1"/>
    <property type="match status" value="1"/>
</dbReference>
<dbReference type="AlphaFoldDB" id="A0A0G0FYA0"/>
<evidence type="ECO:0000259" key="2">
    <source>
        <dbReference type="Pfam" id="PF01370"/>
    </source>
</evidence>
<dbReference type="Proteomes" id="UP000034508">
    <property type="component" value="Unassembled WGS sequence"/>
</dbReference>
<dbReference type="PRINTS" id="PR01713">
    <property type="entry name" value="NUCEPIMERASE"/>
</dbReference>
<dbReference type="Pfam" id="PF01370">
    <property type="entry name" value="Epimerase"/>
    <property type="match status" value="1"/>
</dbReference>
<sequence length="313" mass="35217">MGKYIVTGGAGFIGSNIVKELVRRHQKVKVIDNLLTGKKQNIKDIIKEIDFVKGDICNLKLLQKEFQGYDYVLHQAALVSVPRSIAEPERSNKNNIDGTLNVLIASRDQKIKRVVCASSSSVYGDIKSDFKIEGKTGQLLSPYALTKYASEVYCRLFYQIYGLETICLRYFNVFGPNQNPESQYAAVIPKFITGIFKGIRPVIFGDGRQSRDFTFVKNNVEANILAAHSTRGAGEVFNIACGQSYSLNDLVSLINQELGTKIKPVYQKPRHGDIKDSKADINKAKKILGYKPVINFEEGLKKTLKWYQEKLKY</sequence>
<accession>A0A0G0FYA0</accession>
<reference evidence="3 4" key="1">
    <citation type="journal article" date="2015" name="Nature">
        <title>rRNA introns, odd ribosomes, and small enigmatic genomes across a large radiation of phyla.</title>
        <authorList>
            <person name="Brown C.T."/>
            <person name="Hug L.A."/>
            <person name="Thomas B.C."/>
            <person name="Sharon I."/>
            <person name="Castelle C.J."/>
            <person name="Singh A."/>
            <person name="Wilkins M.J."/>
            <person name="Williams K.H."/>
            <person name="Banfield J.F."/>
        </authorList>
    </citation>
    <scope>NUCLEOTIDE SEQUENCE [LARGE SCALE GENOMIC DNA]</scope>
</reference>
<protein>
    <submittedName>
        <fullName evidence="3">NAD-dependent epimerase/dehydratase</fullName>
    </submittedName>
</protein>
<dbReference type="InterPro" id="IPR036291">
    <property type="entry name" value="NAD(P)-bd_dom_sf"/>
</dbReference>
<gene>
    <name evidence="3" type="ORF">US31_C0002G0120</name>
</gene>
<evidence type="ECO:0000313" key="4">
    <source>
        <dbReference type="Proteomes" id="UP000034508"/>
    </source>
</evidence>
<organism evidence="3 4">
    <name type="scientific">Berkelbacteria bacterium GW2011_GWA1_36_9</name>
    <dbReference type="NCBI Taxonomy" id="1618331"/>
    <lineage>
        <taxon>Bacteria</taxon>
        <taxon>Candidatus Berkelbacteria</taxon>
    </lineage>
</organism>
<feature type="domain" description="NAD-dependent epimerase/dehydratase" evidence="2">
    <location>
        <begin position="5"/>
        <end position="240"/>
    </location>
</feature>
<dbReference type="EMBL" id="LBSM01000002">
    <property type="protein sequence ID" value="KKQ18775.1"/>
    <property type="molecule type" value="Genomic_DNA"/>
</dbReference>
<dbReference type="Gene3D" id="3.40.50.720">
    <property type="entry name" value="NAD(P)-binding Rossmann-like Domain"/>
    <property type="match status" value="1"/>
</dbReference>
<comment type="caution">
    <text evidence="3">The sequence shown here is derived from an EMBL/GenBank/DDBJ whole genome shotgun (WGS) entry which is preliminary data.</text>
</comment>
<evidence type="ECO:0000256" key="1">
    <source>
        <dbReference type="ARBA" id="ARBA00007637"/>
    </source>
</evidence>